<dbReference type="AlphaFoldDB" id="A0A380CHB7"/>
<dbReference type="EMBL" id="UGYW01000002">
    <property type="protein sequence ID" value="SUJ20623.1"/>
    <property type="molecule type" value="Genomic_DNA"/>
</dbReference>
<accession>A0A380CHB7</accession>
<sequence length="59" mass="6769">MVELPPRGAVIQPLTQFILHSRRSLFGEGASPFSSFPNYRLQMETVLKFFTQFEFIGGF</sequence>
<name>A0A380CHB7_SPHSI</name>
<evidence type="ECO:0000313" key="1">
    <source>
        <dbReference type="EMBL" id="SUJ20623.1"/>
    </source>
</evidence>
<proteinExistence type="predicted"/>
<evidence type="ECO:0000313" key="2">
    <source>
        <dbReference type="Proteomes" id="UP000254893"/>
    </source>
</evidence>
<gene>
    <name evidence="1" type="ORF">NCTC11388_03040</name>
</gene>
<protein>
    <submittedName>
        <fullName evidence="1">Uncharacterized protein</fullName>
    </submittedName>
</protein>
<dbReference type="Proteomes" id="UP000254893">
    <property type="component" value="Unassembled WGS sequence"/>
</dbReference>
<reference evidence="1 2" key="1">
    <citation type="submission" date="2018-06" db="EMBL/GenBank/DDBJ databases">
        <authorList>
            <consortium name="Pathogen Informatics"/>
            <person name="Doyle S."/>
        </authorList>
    </citation>
    <scope>NUCLEOTIDE SEQUENCE [LARGE SCALE GENOMIC DNA]</scope>
    <source>
        <strain evidence="1 2">NCTC11388</strain>
    </source>
</reference>
<organism evidence="1 2">
    <name type="scientific">Sphingobacterium spiritivorum</name>
    <name type="common">Flavobacterium spiritivorum</name>
    <dbReference type="NCBI Taxonomy" id="258"/>
    <lineage>
        <taxon>Bacteria</taxon>
        <taxon>Pseudomonadati</taxon>
        <taxon>Bacteroidota</taxon>
        <taxon>Sphingobacteriia</taxon>
        <taxon>Sphingobacteriales</taxon>
        <taxon>Sphingobacteriaceae</taxon>
        <taxon>Sphingobacterium</taxon>
    </lineage>
</organism>